<keyword evidence="3" id="KW-1185">Reference proteome</keyword>
<name>A0ABU1IJJ0_9BACL</name>
<sequence length="87" mass="9651">MTLDSPLHSQRPGSLSFSGFAVHVCNETEDRHTNTGSSAPSTNIDRVYVEGGLVFRRSRLCHAWSEDGKPSRPTCPRKGHEKQIEVT</sequence>
<evidence type="ECO:0000313" key="3">
    <source>
        <dbReference type="Proteomes" id="UP001185012"/>
    </source>
</evidence>
<evidence type="ECO:0000313" key="2">
    <source>
        <dbReference type="EMBL" id="MDR6224923.1"/>
    </source>
</evidence>
<proteinExistence type="predicted"/>
<feature type="region of interest" description="Disordered" evidence="1">
    <location>
        <begin position="64"/>
        <end position="87"/>
    </location>
</feature>
<evidence type="ECO:0000256" key="1">
    <source>
        <dbReference type="SAM" id="MobiDB-lite"/>
    </source>
</evidence>
<protein>
    <submittedName>
        <fullName evidence="2">Uncharacterized protein</fullName>
    </submittedName>
</protein>
<dbReference type="EMBL" id="JAVDQG010000002">
    <property type="protein sequence ID" value="MDR6224923.1"/>
    <property type="molecule type" value="Genomic_DNA"/>
</dbReference>
<comment type="caution">
    <text evidence="2">The sequence shown here is derived from an EMBL/GenBank/DDBJ whole genome shotgun (WGS) entry which is preliminary data.</text>
</comment>
<accession>A0ABU1IJJ0</accession>
<dbReference type="Proteomes" id="UP001185012">
    <property type="component" value="Unassembled WGS sequence"/>
</dbReference>
<gene>
    <name evidence="2" type="ORF">JOE21_000914</name>
</gene>
<reference evidence="2 3" key="1">
    <citation type="submission" date="2023-07" db="EMBL/GenBank/DDBJ databases">
        <title>Genomic Encyclopedia of Type Strains, Phase IV (KMG-IV): sequencing the most valuable type-strain genomes for metagenomic binning, comparative biology and taxonomic classification.</title>
        <authorList>
            <person name="Goeker M."/>
        </authorList>
    </citation>
    <scope>NUCLEOTIDE SEQUENCE [LARGE SCALE GENOMIC DNA]</scope>
    <source>
        <strain evidence="2 3">DSM 45903</strain>
    </source>
</reference>
<organism evidence="2 3">
    <name type="scientific">Desmospora profundinema</name>
    <dbReference type="NCBI Taxonomy" id="1571184"/>
    <lineage>
        <taxon>Bacteria</taxon>
        <taxon>Bacillati</taxon>
        <taxon>Bacillota</taxon>
        <taxon>Bacilli</taxon>
        <taxon>Bacillales</taxon>
        <taxon>Thermoactinomycetaceae</taxon>
        <taxon>Desmospora</taxon>
    </lineage>
</organism>